<gene>
    <name evidence="1" type="ORF">SAMN04488023_104125</name>
</gene>
<proteinExistence type="predicted"/>
<dbReference type="AlphaFoldDB" id="A0A1H9LF52"/>
<evidence type="ECO:0000313" key="1">
    <source>
        <dbReference type="EMBL" id="SER10121.1"/>
    </source>
</evidence>
<organism evidence="1 2">
    <name type="scientific">Pedobacter rhizosphaerae</name>
    <dbReference type="NCBI Taxonomy" id="390241"/>
    <lineage>
        <taxon>Bacteria</taxon>
        <taxon>Pseudomonadati</taxon>
        <taxon>Bacteroidota</taxon>
        <taxon>Sphingobacteriia</taxon>
        <taxon>Sphingobacteriales</taxon>
        <taxon>Sphingobacteriaceae</taxon>
        <taxon>Pedobacter</taxon>
    </lineage>
</organism>
<evidence type="ECO:0000313" key="2">
    <source>
        <dbReference type="Proteomes" id="UP000199572"/>
    </source>
</evidence>
<reference evidence="1 2" key="1">
    <citation type="submission" date="2016-10" db="EMBL/GenBank/DDBJ databases">
        <authorList>
            <person name="de Groot N.N."/>
        </authorList>
    </citation>
    <scope>NUCLEOTIDE SEQUENCE [LARGE SCALE GENOMIC DNA]</scope>
    <source>
        <strain evidence="1 2">DSM 18610</strain>
    </source>
</reference>
<accession>A0A1H9LF52</accession>
<dbReference type="EMBL" id="FOGG01000004">
    <property type="protein sequence ID" value="SER10121.1"/>
    <property type="molecule type" value="Genomic_DNA"/>
</dbReference>
<keyword evidence="2" id="KW-1185">Reference proteome</keyword>
<sequence length="49" mass="5748">MPNIWQKSAFFMVYPNGLLLKYFFDSVIDQGYSIRPPIGISYIYKVVKV</sequence>
<protein>
    <submittedName>
        <fullName evidence="1">Uncharacterized protein</fullName>
    </submittedName>
</protein>
<name>A0A1H9LF52_9SPHI</name>
<dbReference type="STRING" id="390241.SAMN04488023_104125"/>
<dbReference type="Proteomes" id="UP000199572">
    <property type="component" value="Unassembled WGS sequence"/>
</dbReference>